<feature type="compositionally biased region" description="Acidic residues" evidence="1">
    <location>
        <begin position="77"/>
        <end position="91"/>
    </location>
</feature>
<sequence length="91" mass="10398">MSFCELYLKQNKNEITTILINEVMRKKQVKKSYSTPECMIIQVNETTYLMDTSFPGQHKPAHHGSGPSSAKAAQMWQDDDEDAESTSPWED</sequence>
<evidence type="ECO:0000256" key="1">
    <source>
        <dbReference type="SAM" id="MobiDB-lite"/>
    </source>
</evidence>
<evidence type="ECO:0000313" key="3">
    <source>
        <dbReference type="Proteomes" id="UP000482295"/>
    </source>
</evidence>
<dbReference type="Proteomes" id="UP000482295">
    <property type="component" value="Unassembled WGS sequence"/>
</dbReference>
<name>A0A7C9ME17_9BACT</name>
<keyword evidence="3" id="KW-1185">Reference proteome</keyword>
<organism evidence="2 3">
    <name type="scientific">Prevotella vespertina</name>
    <dbReference type="NCBI Taxonomy" id="2608404"/>
    <lineage>
        <taxon>Bacteria</taxon>
        <taxon>Pseudomonadati</taxon>
        <taxon>Bacteroidota</taxon>
        <taxon>Bacteroidia</taxon>
        <taxon>Bacteroidales</taxon>
        <taxon>Prevotellaceae</taxon>
        <taxon>Prevotella</taxon>
    </lineage>
</organism>
<gene>
    <name evidence="2" type="ORF">F0475_09235</name>
</gene>
<protein>
    <submittedName>
        <fullName evidence="2">Uncharacterized protein</fullName>
    </submittedName>
</protein>
<feature type="region of interest" description="Disordered" evidence="1">
    <location>
        <begin position="52"/>
        <end position="91"/>
    </location>
</feature>
<dbReference type="AlphaFoldDB" id="A0A7C9ME17"/>
<evidence type="ECO:0000313" key="2">
    <source>
        <dbReference type="EMBL" id="MUL28480.1"/>
    </source>
</evidence>
<reference evidence="2 3" key="1">
    <citation type="submission" date="2019-09" db="EMBL/GenBank/DDBJ databases">
        <title>Prevotella A2879 sp. nov., isolated from an abscess of a patient.</title>
        <authorList>
            <person name="Buhl M."/>
            <person name="Oberhettinger P."/>
        </authorList>
    </citation>
    <scope>NUCLEOTIDE SEQUENCE [LARGE SCALE GENOMIC DNA]</scope>
    <source>
        <strain evidence="2 3">A2879</strain>
    </source>
</reference>
<comment type="caution">
    <text evidence="2">The sequence shown here is derived from an EMBL/GenBank/DDBJ whole genome shotgun (WGS) entry which is preliminary data.</text>
</comment>
<dbReference type="EMBL" id="VVIQ01000009">
    <property type="protein sequence ID" value="MUL28480.1"/>
    <property type="molecule type" value="Genomic_DNA"/>
</dbReference>
<proteinExistence type="predicted"/>
<accession>A0A7C9ME17</accession>